<keyword evidence="2" id="KW-0812">Transmembrane</keyword>
<dbReference type="OrthoDB" id="5231661at2759"/>
<comment type="caution">
    <text evidence="3">The sequence shown here is derived from an EMBL/GenBank/DDBJ whole genome shotgun (WGS) entry which is preliminary data.</text>
</comment>
<reference evidence="3 4" key="1">
    <citation type="submission" date="2017-06" db="EMBL/GenBank/DDBJ databases">
        <title>Comparative genomic analysis of Ambrosia Fusariam Clade fungi.</title>
        <authorList>
            <person name="Stajich J.E."/>
            <person name="Carrillo J."/>
            <person name="Kijimoto T."/>
            <person name="Eskalen A."/>
            <person name="O'Donnell K."/>
            <person name="Kasson M."/>
        </authorList>
    </citation>
    <scope>NUCLEOTIDE SEQUENCE [LARGE SCALE GENOMIC DNA]</scope>
    <source>
        <strain evidence="3 4">NRRL62584</strain>
    </source>
</reference>
<dbReference type="AlphaFoldDB" id="A0A428PB84"/>
<evidence type="ECO:0000256" key="1">
    <source>
        <dbReference type="SAM" id="MobiDB-lite"/>
    </source>
</evidence>
<protein>
    <submittedName>
        <fullName evidence="3">Uncharacterized protein</fullName>
    </submittedName>
</protein>
<feature type="transmembrane region" description="Helical" evidence="2">
    <location>
        <begin position="90"/>
        <end position="110"/>
    </location>
</feature>
<organism evidence="3 4">
    <name type="scientific">Fusarium duplospermum</name>
    <dbReference type="NCBI Taxonomy" id="1325734"/>
    <lineage>
        <taxon>Eukaryota</taxon>
        <taxon>Fungi</taxon>
        <taxon>Dikarya</taxon>
        <taxon>Ascomycota</taxon>
        <taxon>Pezizomycotina</taxon>
        <taxon>Sordariomycetes</taxon>
        <taxon>Hypocreomycetidae</taxon>
        <taxon>Hypocreales</taxon>
        <taxon>Nectriaceae</taxon>
        <taxon>Fusarium</taxon>
        <taxon>Fusarium solani species complex</taxon>
    </lineage>
</organism>
<sequence length="126" mass="14615">MFVLSVPSFRFTMSLPIAPLRNQLLRTNNMRAGFSRLSASPRLLSTTRNMRTTEKQQKPRKQSQAHQPQNPGNPEYPAFSLESLGLSKNMRIVILVLVSIFGTIETWFYCQAIWRWWKGRQESQDA</sequence>
<name>A0A428PB84_9HYPO</name>
<evidence type="ECO:0000313" key="4">
    <source>
        <dbReference type="Proteomes" id="UP000288168"/>
    </source>
</evidence>
<accession>A0A428PB84</accession>
<dbReference type="Proteomes" id="UP000288168">
    <property type="component" value="Unassembled WGS sequence"/>
</dbReference>
<proteinExistence type="predicted"/>
<gene>
    <name evidence="3" type="ORF">CEP54_011995</name>
</gene>
<evidence type="ECO:0000313" key="3">
    <source>
        <dbReference type="EMBL" id="RSL50318.1"/>
    </source>
</evidence>
<keyword evidence="2" id="KW-1133">Transmembrane helix</keyword>
<dbReference type="EMBL" id="NKCI01000165">
    <property type="protein sequence ID" value="RSL50318.1"/>
    <property type="molecule type" value="Genomic_DNA"/>
</dbReference>
<feature type="region of interest" description="Disordered" evidence="1">
    <location>
        <begin position="45"/>
        <end position="76"/>
    </location>
</feature>
<keyword evidence="2" id="KW-0472">Membrane</keyword>
<evidence type="ECO:0000256" key="2">
    <source>
        <dbReference type="SAM" id="Phobius"/>
    </source>
</evidence>
<keyword evidence="4" id="KW-1185">Reference proteome</keyword>